<evidence type="ECO:0000313" key="3">
    <source>
        <dbReference type="Proteomes" id="UP000005446"/>
    </source>
</evidence>
<sequence length="61" mass="6484">MASTTFTNQTMLFGRGGYNGPASSSEDEDNSRPSAPLNFGRGGYNRGGDDDEEEDGRGGYN</sequence>
<reference evidence="2 3" key="1">
    <citation type="journal article" date="2012" name="Eukaryot. Cell">
        <title>Genome sequence of the fungus Glarea lozoyensis: the first genome sequence of a species from the Helotiaceae family.</title>
        <authorList>
            <person name="Youssar L."/>
            <person name="Gruening B.A."/>
            <person name="Erxleben A."/>
            <person name="Guenther S."/>
            <person name="Huettel W."/>
        </authorList>
    </citation>
    <scope>NUCLEOTIDE SEQUENCE [LARGE SCALE GENOMIC DNA]</scope>
    <source>
        <strain evidence="3">ATCC 74030 / MF5533</strain>
    </source>
</reference>
<dbReference type="HOGENOM" id="CLU_199924_0_0_1"/>
<dbReference type="AlphaFoldDB" id="H0ECH9"/>
<proteinExistence type="predicted"/>
<dbReference type="OrthoDB" id="3543517at2759"/>
<dbReference type="Proteomes" id="UP000005446">
    <property type="component" value="Unassembled WGS sequence"/>
</dbReference>
<name>H0ECH9_GLAL7</name>
<organism evidence="2 3">
    <name type="scientific">Glarea lozoyensis (strain ATCC 74030 / MF5533)</name>
    <dbReference type="NCBI Taxonomy" id="1104152"/>
    <lineage>
        <taxon>Eukaryota</taxon>
        <taxon>Fungi</taxon>
        <taxon>Dikarya</taxon>
        <taxon>Ascomycota</taxon>
        <taxon>Pezizomycotina</taxon>
        <taxon>Leotiomycetes</taxon>
        <taxon>Helotiales</taxon>
        <taxon>Helotiaceae</taxon>
        <taxon>Glarea</taxon>
    </lineage>
</organism>
<protein>
    <submittedName>
        <fullName evidence="2">Uncharacterized protein</fullName>
    </submittedName>
</protein>
<feature type="compositionally biased region" description="Polar residues" evidence="1">
    <location>
        <begin position="1"/>
        <end position="11"/>
    </location>
</feature>
<gene>
    <name evidence="2" type="ORF">M7I_0117</name>
</gene>
<dbReference type="EMBL" id="AGUE01000004">
    <property type="protein sequence ID" value="EHL03765.1"/>
    <property type="molecule type" value="Genomic_DNA"/>
</dbReference>
<feature type="region of interest" description="Disordered" evidence="1">
    <location>
        <begin position="1"/>
        <end position="61"/>
    </location>
</feature>
<evidence type="ECO:0000313" key="2">
    <source>
        <dbReference type="EMBL" id="EHL03765.1"/>
    </source>
</evidence>
<evidence type="ECO:0000256" key="1">
    <source>
        <dbReference type="SAM" id="MobiDB-lite"/>
    </source>
</evidence>
<keyword evidence="3" id="KW-1185">Reference proteome</keyword>
<accession>H0ECH9</accession>
<comment type="caution">
    <text evidence="2">The sequence shown here is derived from an EMBL/GenBank/DDBJ whole genome shotgun (WGS) entry which is preliminary data.</text>
</comment>
<dbReference type="InParanoid" id="H0ECH9"/>